<feature type="binding site" evidence="5">
    <location>
        <begin position="597"/>
        <end position="598"/>
    </location>
    <ligand>
        <name>FAD</name>
        <dbReference type="ChEBI" id="CHEBI:57692"/>
    </ligand>
</feature>
<feature type="active site" description="Proton acceptor" evidence="4">
    <location>
        <position position="596"/>
    </location>
</feature>
<sequence length="620" mass="66942">MFPLNLRYTLSLILVYAGVLKAAFVSRKNLDPTSLGGLAPTLTGEDQVFDFVVVGGGTAGITVAARLAEDSSVTVALIEAGSFYELDNAPLSSTPFGDLFGIGTSSSEIDPAIDWGFRTVPFSGADNRALHHARGKALGGTSARNFMLYQRPTVGSLQLWADSVQDQSYNWHNFLPYFQKSVRFTPPNTKLRAKNATAEYNPDAFIPTGGPLQVSFPDYAQPFSSYLPSGFDEIGISPAVDFSSGTLKGAQYCPMTIDPDGSFRASSQETYLTASMNCTNLKVFDLTMAKKILFDTRKNAIGVQVNVTGFPMFNIRANKEVVVSAGAFQSPQLLMVSGIGPSTTLKKLRIPVIVDNVNVGQNMWDHVLAAVTFPIATDSATRFVNDAVYQAESVARWETNGTGPLSNNNADFLAWEKFPDSLDSRKFPSDWPELEYIGASGYFGNFSSPATSQPTSGNYGTIAAGLVAPLSRGNVTIISADTNDLPIINPNWLDHPSDQATLLAGFKRVREVFASKAVQRGLSGPEFFPGAQYQTDEELMKVIRESSMTIWHAAATCKMGALSDPLAVVDTHARVIGVQNLRVVDASSFAILPPGHPQSTVYALAEKIADDIRSTWDLNL</sequence>
<dbReference type="SUPFAM" id="SSF54373">
    <property type="entry name" value="FAD-linked reductases, C-terminal domain"/>
    <property type="match status" value="1"/>
</dbReference>
<dbReference type="Pfam" id="PF00732">
    <property type="entry name" value="GMC_oxred_N"/>
    <property type="match status" value="1"/>
</dbReference>
<dbReference type="Pfam" id="PF05199">
    <property type="entry name" value="GMC_oxred_C"/>
    <property type="match status" value="1"/>
</dbReference>
<gene>
    <name evidence="7" type="ORF">BDP27DRAFT_1297890</name>
</gene>
<evidence type="ECO:0000256" key="1">
    <source>
        <dbReference type="ARBA" id="ARBA00001974"/>
    </source>
</evidence>
<dbReference type="EMBL" id="JADNRY010000095">
    <property type="protein sequence ID" value="KAF9065953.1"/>
    <property type="molecule type" value="Genomic_DNA"/>
</dbReference>
<feature type="binding site" evidence="5">
    <location>
        <position position="141"/>
    </location>
    <ligand>
        <name>FAD</name>
        <dbReference type="ChEBI" id="CHEBI:57692"/>
    </ligand>
</feature>
<comment type="caution">
    <text evidence="7">The sequence shown here is derived from an EMBL/GenBank/DDBJ whole genome shotgun (WGS) entry which is preliminary data.</text>
</comment>
<dbReference type="SUPFAM" id="SSF51905">
    <property type="entry name" value="FAD/NAD(P)-binding domain"/>
    <property type="match status" value="1"/>
</dbReference>
<keyword evidence="3" id="KW-0325">Glycoprotein</keyword>
<dbReference type="GO" id="GO:0050660">
    <property type="term" value="F:flavin adenine dinucleotide binding"/>
    <property type="evidence" value="ECO:0007669"/>
    <property type="project" value="InterPro"/>
</dbReference>
<dbReference type="InterPro" id="IPR012132">
    <property type="entry name" value="GMC_OxRdtase"/>
</dbReference>
<comment type="cofactor">
    <cofactor evidence="1 5">
        <name>FAD</name>
        <dbReference type="ChEBI" id="CHEBI:57692"/>
    </cofactor>
</comment>
<dbReference type="AlphaFoldDB" id="A0A9P5PM98"/>
<evidence type="ECO:0000256" key="5">
    <source>
        <dbReference type="PIRSR" id="PIRSR000137-2"/>
    </source>
</evidence>
<proteinExistence type="inferred from homology"/>
<dbReference type="PANTHER" id="PTHR11552:SF138">
    <property type="entry name" value="DEHYDROGENASE PKFF-RELATED"/>
    <property type="match status" value="1"/>
</dbReference>
<dbReference type="InterPro" id="IPR007867">
    <property type="entry name" value="GMC_OxRtase_C"/>
</dbReference>
<dbReference type="InterPro" id="IPR036188">
    <property type="entry name" value="FAD/NAD-bd_sf"/>
</dbReference>
<dbReference type="OrthoDB" id="269227at2759"/>
<feature type="binding site" evidence="5">
    <location>
        <begin position="551"/>
        <end position="552"/>
    </location>
    <ligand>
        <name>FAD</name>
        <dbReference type="ChEBI" id="CHEBI:57692"/>
    </ligand>
</feature>
<dbReference type="Gene3D" id="3.50.50.60">
    <property type="entry name" value="FAD/NAD(P)-binding domain"/>
    <property type="match status" value="1"/>
</dbReference>
<accession>A0A9P5PM98</accession>
<dbReference type="Gene3D" id="3.30.560.10">
    <property type="entry name" value="Glucose Oxidase, domain 3"/>
    <property type="match status" value="1"/>
</dbReference>
<keyword evidence="5" id="KW-0274">FAD</keyword>
<evidence type="ECO:0000313" key="7">
    <source>
        <dbReference type="EMBL" id="KAF9065953.1"/>
    </source>
</evidence>
<protein>
    <recommendedName>
        <fullName evidence="6">Glucose-methanol-choline oxidoreductase N-terminal domain-containing protein</fullName>
    </recommendedName>
</protein>
<dbReference type="PIRSF" id="PIRSF000137">
    <property type="entry name" value="Alcohol_oxidase"/>
    <property type="match status" value="1"/>
</dbReference>
<dbReference type="GO" id="GO:0016614">
    <property type="term" value="F:oxidoreductase activity, acting on CH-OH group of donors"/>
    <property type="evidence" value="ECO:0007669"/>
    <property type="project" value="InterPro"/>
</dbReference>
<feature type="active site" description="Proton donor" evidence="4">
    <location>
        <position position="552"/>
    </location>
</feature>
<keyword evidence="5" id="KW-0285">Flavoprotein</keyword>
<dbReference type="InterPro" id="IPR000172">
    <property type="entry name" value="GMC_OxRdtase_N"/>
</dbReference>
<evidence type="ECO:0000256" key="2">
    <source>
        <dbReference type="ARBA" id="ARBA00010790"/>
    </source>
</evidence>
<evidence type="ECO:0000259" key="6">
    <source>
        <dbReference type="PROSITE" id="PS00624"/>
    </source>
</evidence>
<feature type="domain" description="Glucose-methanol-choline oxidoreductase N-terminal" evidence="6">
    <location>
        <begin position="326"/>
        <end position="340"/>
    </location>
</feature>
<dbReference type="GO" id="GO:0044550">
    <property type="term" value="P:secondary metabolite biosynthetic process"/>
    <property type="evidence" value="ECO:0007669"/>
    <property type="project" value="TreeGrafter"/>
</dbReference>
<evidence type="ECO:0000256" key="3">
    <source>
        <dbReference type="ARBA" id="ARBA00023180"/>
    </source>
</evidence>
<comment type="similarity">
    <text evidence="2">Belongs to the GMC oxidoreductase family.</text>
</comment>
<evidence type="ECO:0000256" key="4">
    <source>
        <dbReference type="PIRSR" id="PIRSR000137-1"/>
    </source>
</evidence>
<dbReference type="Proteomes" id="UP000772434">
    <property type="component" value="Unassembled WGS sequence"/>
</dbReference>
<name>A0A9P5PM98_9AGAR</name>
<evidence type="ECO:0000313" key="8">
    <source>
        <dbReference type="Proteomes" id="UP000772434"/>
    </source>
</evidence>
<dbReference type="PANTHER" id="PTHR11552">
    <property type="entry name" value="GLUCOSE-METHANOL-CHOLINE GMC OXIDOREDUCTASE"/>
    <property type="match status" value="1"/>
</dbReference>
<organism evidence="7 8">
    <name type="scientific">Rhodocollybia butyracea</name>
    <dbReference type="NCBI Taxonomy" id="206335"/>
    <lineage>
        <taxon>Eukaryota</taxon>
        <taxon>Fungi</taxon>
        <taxon>Dikarya</taxon>
        <taxon>Basidiomycota</taxon>
        <taxon>Agaricomycotina</taxon>
        <taxon>Agaricomycetes</taxon>
        <taxon>Agaricomycetidae</taxon>
        <taxon>Agaricales</taxon>
        <taxon>Marasmiineae</taxon>
        <taxon>Omphalotaceae</taxon>
        <taxon>Rhodocollybia</taxon>
    </lineage>
</organism>
<dbReference type="PROSITE" id="PS00624">
    <property type="entry name" value="GMC_OXRED_2"/>
    <property type="match status" value="1"/>
</dbReference>
<keyword evidence="8" id="KW-1185">Reference proteome</keyword>
<reference evidence="7" key="1">
    <citation type="submission" date="2020-11" db="EMBL/GenBank/DDBJ databases">
        <authorList>
            <consortium name="DOE Joint Genome Institute"/>
            <person name="Ahrendt S."/>
            <person name="Riley R."/>
            <person name="Andreopoulos W."/>
            <person name="Labutti K."/>
            <person name="Pangilinan J."/>
            <person name="Ruiz-Duenas F.J."/>
            <person name="Barrasa J.M."/>
            <person name="Sanchez-Garcia M."/>
            <person name="Camarero S."/>
            <person name="Miyauchi S."/>
            <person name="Serrano A."/>
            <person name="Linde D."/>
            <person name="Babiker R."/>
            <person name="Drula E."/>
            <person name="Ayuso-Fernandez I."/>
            <person name="Pacheco R."/>
            <person name="Padilla G."/>
            <person name="Ferreira P."/>
            <person name="Barriuso J."/>
            <person name="Kellner H."/>
            <person name="Castanera R."/>
            <person name="Alfaro M."/>
            <person name="Ramirez L."/>
            <person name="Pisabarro A.G."/>
            <person name="Kuo A."/>
            <person name="Tritt A."/>
            <person name="Lipzen A."/>
            <person name="He G."/>
            <person name="Yan M."/>
            <person name="Ng V."/>
            <person name="Cullen D."/>
            <person name="Martin F."/>
            <person name="Rosso M.-N."/>
            <person name="Henrissat B."/>
            <person name="Hibbett D."/>
            <person name="Martinez A.T."/>
            <person name="Grigoriev I.V."/>
        </authorList>
    </citation>
    <scope>NUCLEOTIDE SEQUENCE</scope>
    <source>
        <strain evidence="7">AH 40177</strain>
    </source>
</reference>